<dbReference type="Gene3D" id="3.30.479.30">
    <property type="entry name" value="Band 7 domain"/>
    <property type="match status" value="1"/>
</dbReference>
<dbReference type="InterPro" id="IPR036013">
    <property type="entry name" value="Band_7/SPFH_dom_sf"/>
</dbReference>
<dbReference type="AlphaFoldDB" id="A0A0M0BZ27"/>
<reference evidence="3 4" key="1">
    <citation type="submission" date="2015-06" db="EMBL/GenBank/DDBJ databases">
        <title>New insights into the roles of widespread benthic archaea in carbon and nitrogen cycling.</title>
        <authorList>
            <person name="Lazar C.S."/>
            <person name="Baker B.J."/>
            <person name="Seitz K.W."/>
            <person name="Hyde A.S."/>
            <person name="Dick G.J."/>
            <person name="Hinrichs K.-U."/>
            <person name="Teske A.P."/>
        </authorList>
    </citation>
    <scope>NUCLEOTIDE SEQUENCE [LARGE SCALE GENOMIC DNA]</scope>
    <source>
        <strain evidence="3">SG8-32-1</strain>
    </source>
</reference>
<dbReference type="SUPFAM" id="SSF117892">
    <property type="entry name" value="Band 7/SPFH domain"/>
    <property type="match status" value="1"/>
</dbReference>
<dbReference type="Pfam" id="PF13421">
    <property type="entry name" value="Band_7_1"/>
    <property type="match status" value="1"/>
</dbReference>
<gene>
    <name evidence="3" type="ORF">AC477_01245</name>
</gene>
<organism evidence="3 4">
    <name type="scientific">miscellaneous Crenarchaeota group-1 archaeon SG8-32-1</name>
    <dbReference type="NCBI Taxonomy" id="1685124"/>
    <lineage>
        <taxon>Archaea</taxon>
        <taxon>Candidatus Bathyarchaeota</taxon>
        <taxon>MCG-1</taxon>
    </lineage>
</organism>
<dbReference type="InterPro" id="IPR025874">
    <property type="entry name" value="DZR"/>
</dbReference>
<evidence type="ECO:0000259" key="1">
    <source>
        <dbReference type="Pfam" id="PF12773"/>
    </source>
</evidence>
<accession>A0A0M0BZ27</accession>
<protein>
    <recommendedName>
        <fullName evidence="5">SPFH domain-containing protein</fullName>
    </recommendedName>
</protein>
<comment type="caution">
    <text evidence="3">The sequence shown here is derived from an EMBL/GenBank/DDBJ whole genome shotgun (WGS) entry which is preliminary data.</text>
</comment>
<evidence type="ECO:0000313" key="4">
    <source>
        <dbReference type="Proteomes" id="UP000037237"/>
    </source>
</evidence>
<feature type="domain" description="SPFH" evidence="2">
    <location>
        <begin position="24"/>
        <end position="219"/>
    </location>
</feature>
<evidence type="ECO:0000259" key="2">
    <source>
        <dbReference type="Pfam" id="PF13421"/>
    </source>
</evidence>
<dbReference type="PANTHER" id="PTHR37826">
    <property type="entry name" value="FLOTILLIN BAND_7_5 DOMAIN PROTEIN"/>
    <property type="match status" value="1"/>
</dbReference>
<name>A0A0M0BZ27_9ARCH</name>
<evidence type="ECO:0008006" key="5">
    <source>
        <dbReference type="Google" id="ProtNLM"/>
    </source>
</evidence>
<feature type="domain" description="DZANK-type" evidence="1">
    <location>
        <begin position="283"/>
        <end position="330"/>
    </location>
</feature>
<dbReference type="Proteomes" id="UP000037237">
    <property type="component" value="Unassembled WGS sequence"/>
</dbReference>
<dbReference type="PANTHER" id="PTHR37826:SF2">
    <property type="entry name" value="ZINC-RIBBON DOMAIN-CONTAINING PROTEIN"/>
    <property type="match status" value="1"/>
</dbReference>
<dbReference type="InterPro" id="IPR033880">
    <property type="entry name" value="SPFH_YdjI"/>
</dbReference>
<dbReference type="CDD" id="cd03408">
    <property type="entry name" value="SPFH_like_u1"/>
    <property type="match status" value="1"/>
</dbReference>
<dbReference type="EMBL" id="LFWU01000023">
    <property type="protein sequence ID" value="KON33709.1"/>
    <property type="molecule type" value="Genomic_DNA"/>
</dbReference>
<dbReference type="Pfam" id="PF12773">
    <property type="entry name" value="DZR"/>
    <property type="match status" value="1"/>
</dbReference>
<proteinExistence type="predicted"/>
<evidence type="ECO:0000313" key="3">
    <source>
        <dbReference type="EMBL" id="KON33709.1"/>
    </source>
</evidence>
<sequence>MVDDKMPIIEKVSWDFASAEDIAYRFPNLSLKYGSQVIVKENQWAVFFRDGKAYDIFGPGRQTITSNNIPLLTGALKALRIIGDIFDCEVVFVSNSQFQGKFGGQAYSAPSGNIQYQAELGYYGYLLYKVEDPKLFVIEFFGNRGAGTSRDVENYIRGFINERVIDELANHDIFNVVKNVDETTDKVALIIKDEAARIGLKIIDTVFEGVKIPEEARRFATSIGQQAMTMQYMKETTAEIPEGSGGAAAAGVGAGVGIAMGTALGKAMQQTQNSGPPQQVVLCPKCGNQNVVGTKFCGNCGTSLAPVAKVNCRKCGAEMPETMKFCGNCGSPMKPQKIECPKCKIENLSTNKFCGGCGNKLQ</sequence>